<evidence type="ECO:0000313" key="1">
    <source>
        <dbReference type="EMBL" id="QHT78765.1"/>
    </source>
</evidence>
<organism evidence="1">
    <name type="scientific">viral metagenome</name>
    <dbReference type="NCBI Taxonomy" id="1070528"/>
    <lineage>
        <taxon>unclassified sequences</taxon>
        <taxon>metagenomes</taxon>
        <taxon>organismal metagenomes</taxon>
    </lineage>
</organism>
<proteinExistence type="predicted"/>
<dbReference type="EMBL" id="MN739937">
    <property type="protein sequence ID" value="QHT78765.1"/>
    <property type="molecule type" value="Genomic_DNA"/>
</dbReference>
<reference evidence="1" key="1">
    <citation type="journal article" date="2020" name="Nature">
        <title>Giant virus diversity and host interactions through global metagenomics.</title>
        <authorList>
            <person name="Schulz F."/>
            <person name="Roux S."/>
            <person name="Paez-Espino D."/>
            <person name="Jungbluth S."/>
            <person name="Walsh D.A."/>
            <person name="Denef V.J."/>
            <person name="McMahon K.D."/>
            <person name="Konstantinidis K.T."/>
            <person name="Eloe-Fadrosh E.A."/>
            <person name="Kyrpides N.C."/>
            <person name="Woyke T."/>
        </authorList>
    </citation>
    <scope>NUCLEOTIDE SEQUENCE</scope>
    <source>
        <strain evidence="1">GVMAG-M-3300023179-92</strain>
    </source>
</reference>
<sequence length="84" mass="9963">MSQDLSKNNLSIQPSDIRIVGINDTDFIVTHNMSLNRLNIKIYSKQFKKLTELLKLTDPYEIRNLYNRRKNNLTDVIIEEKGYY</sequence>
<accession>A0A6C0HF34</accession>
<name>A0A6C0HF34_9ZZZZ</name>
<dbReference type="AlphaFoldDB" id="A0A6C0HF34"/>
<protein>
    <submittedName>
        <fullName evidence="1">Uncharacterized protein</fullName>
    </submittedName>
</protein>